<gene>
    <name evidence="1" type="ORF">IAC54_04615</name>
</gene>
<evidence type="ECO:0000313" key="1">
    <source>
        <dbReference type="EMBL" id="MBO8438165.1"/>
    </source>
</evidence>
<accession>A0A9D9E461</accession>
<reference evidence="1" key="1">
    <citation type="submission" date="2020-10" db="EMBL/GenBank/DDBJ databases">
        <authorList>
            <person name="Gilroy R."/>
        </authorList>
    </citation>
    <scope>NUCLEOTIDE SEQUENCE</scope>
    <source>
        <strain evidence="1">G3-4614</strain>
    </source>
</reference>
<organism evidence="1 2">
    <name type="scientific">Candidatus Caccoplasma merdipullorum</name>
    <dbReference type="NCBI Taxonomy" id="2840718"/>
    <lineage>
        <taxon>Bacteria</taxon>
        <taxon>Pseudomonadati</taxon>
        <taxon>Bacteroidota</taxon>
        <taxon>Bacteroidia</taxon>
        <taxon>Bacteroidales</taxon>
        <taxon>Bacteroidaceae</taxon>
        <taxon>Bacteroidaceae incertae sedis</taxon>
        <taxon>Candidatus Caccoplasma</taxon>
    </lineage>
</organism>
<dbReference type="AlphaFoldDB" id="A0A9D9E461"/>
<name>A0A9D9E461_9BACT</name>
<dbReference type="EMBL" id="JADIMW010000050">
    <property type="protein sequence ID" value="MBO8438165.1"/>
    <property type="molecule type" value="Genomic_DNA"/>
</dbReference>
<dbReference type="PROSITE" id="PS51257">
    <property type="entry name" value="PROKAR_LIPOPROTEIN"/>
    <property type="match status" value="1"/>
</dbReference>
<sequence length="371" mass="41387">MKKLFLITFLAVFMLSCTDKKYDFENMSEDVHLFDNGVYFPLLTTDVPFSRMIEGYEDNIGLQADGIYFIHSNPGNVDIKEEIYTTGDVLTDQSEISFSGIPDFLCDDNVNLNLANPAFLARIENNGNVYPFWADIALTPLYNDGTRGQKINIQRINFEDAGIMNIYIAKERIPRIESMGYTLVECPEMNNIFHKIPQKILVDVTASSPITGMSGTIDMHISYNFDLPLSVERGTTLKYVTQEDGLSDVFDVVAVSELTLIANCINYYPMDIELDARPYDAEGNPITDIEVTVEGVVRSSLTNEPVADIQPSRSTIYIKLNELTPGRITDIDGFDLDLNASFPASGSMTKWENIIINLVADAPSGVDIITD</sequence>
<dbReference type="Proteomes" id="UP000823636">
    <property type="component" value="Unassembled WGS sequence"/>
</dbReference>
<protein>
    <submittedName>
        <fullName evidence="1">Uncharacterized protein</fullName>
    </submittedName>
</protein>
<comment type="caution">
    <text evidence="1">The sequence shown here is derived from an EMBL/GenBank/DDBJ whole genome shotgun (WGS) entry which is preliminary data.</text>
</comment>
<proteinExistence type="predicted"/>
<reference evidence="1" key="2">
    <citation type="journal article" date="2021" name="PeerJ">
        <title>Extensive microbial diversity within the chicken gut microbiome revealed by metagenomics and culture.</title>
        <authorList>
            <person name="Gilroy R."/>
            <person name="Ravi A."/>
            <person name="Getino M."/>
            <person name="Pursley I."/>
            <person name="Horton D.L."/>
            <person name="Alikhan N.F."/>
            <person name="Baker D."/>
            <person name="Gharbi K."/>
            <person name="Hall N."/>
            <person name="Watson M."/>
            <person name="Adriaenssens E.M."/>
            <person name="Foster-Nyarko E."/>
            <person name="Jarju S."/>
            <person name="Secka A."/>
            <person name="Antonio M."/>
            <person name="Oren A."/>
            <person name="Chaudhuri R.R."/>
            <person name="La Ragione R."/>
            <person name="Hildebrand F."/>
            <person name="Pallen M.J."/>
        </authorList>
    </citation>
    <scope>NUCLEOTIDE SEQUENCE</scope>
    <source>
        <strain evidence="1">G3-4614</strain>
    </source>
</reference>
<evidence type="ECO:0000313" key="2">
    <source>
        <dbReference type="Proteomes" id="UP000823636"/>
    </source>
</evidence>